<accession>A0ABP1QN52</accession>
<comment type="caution">
    <text evidence="1">The sequence shown here is derived from an EMBL/GenBank/DDBJ whole genome shotgun (WGS) entry which is preliminary data.</text>
</comment>
<protein>
    <submittedName>
        <fullName evidence="1">Uncharacterized protein</fullName>
    </submittedName>
</protein>
<proteinExistence type="predicted"/>
<keyword evidence="2" id="KW-1185">Reference proteome</keyword>
<gene>
    <name evidence="1" type="ORF">ODALV1_LOCUS13193</name>
</gene>
<organism evidence="1 2">
    <name type="scientific">Orchesella dallaii</name>
    <dbReference type="NCBI Taxonomy" id="48710"/>
    <lineage>
        <taxon>Eukaryota</taxon>
        <taxon>Metazoa</taxon>
        <taxon>Ecdysozoa</taxon>
        <taxon>Arthropoda</taxon>
        <taxon>Hexapoda</taxon>
        <taxon>Collembola</taxon>
        <taxon>Entomobryomorpha</taxon>
        <taxon>Entomobryoidea</taxon>
        <taxon>Orchesellidae</taxon>
        <taxon>Orchesellinae</taxon>
        <taxon>Orchesella</taxon>
    </lineage>
</organism>
<reference evidence="1 2" key="1">
    <citation type="submission" date="2024-08" db="EMBL/GenBank/DDBJ databases">
        <authorList>
            <person name="Cucini C."/>
            <person name="Frati F."/>
        </authorList>
    </citation>
    <scope>NUCLEOTIDE SEQUENCE [LARGE SCALE GENOMIC DNA]</scope>
</reference>
<sequence>MEKRILAIGHCPLTLPMSPCGLHIIDGNGTVLAHLIYQIDKDVAVPVAYDEATVEIYENWGTPKAVKAPLHLPSDDEDSSLFKDAPLIVKIPPEWVQNRNRMTQLGGHWFGYGYEPGSSSSEDFSMYNLTPKIVPTGQITGRGDVLINEWRSNHPVFHKLGLLRKGHVNQDFNMLREHGDPAVSLEDLPLEVYEVLVKYLNGVAVINLCEALPLVESTLFETLSSPKRDLRWYYFCTNDLYRPTVLKIVRSYDARFRSEPSTRQQTESRPIWRNVFTAYQSYWSTLSNGTIKVTDLAELERKLKGELLFHAQSPQPKVLRNSAYWTTRCAGAGILYNVIFPCPSTPLNEYNLTVVKNMEEVNCKHFAAICQTSSPSSYYVAKLAHFPVPRNGTVEKTLPEVDRLVIGVCEECINVSNILGCRTTKRNLRLRAPDFCSSKMDPIIEISDDIIAMWLDPLNLIFFMLVPATNGYGYAVNELYRLSFPKMGRIWDKIAEHRSDFIPVLKEYKGVGPPHDRPTVEEGGYPFQPTEGLFYGLTFVSHIYGVESFRPSDSSNTVEAFVDSVEPRYYSNNGRQHLPLLLKAECSGKGHGMFIFCSNEAVAVSWDSITWVFDAFPSSKIGEFRHVYHVEIIYDDGALVVVDENIIFMKITLKFGPPNIVNGINLTEPVLEVKPVRIIKLDFFPWHRKITQVELDFENGEPFLFIIAERVFRKVDKSCELNPNTGLEFVMKRIDFVNAEDSNEKVNC</sequence>
<evidence type="ECO:0000313" key="2">
    <source>
        <dbReference type="Proteomes" id="UP001642540"/>
    </source>
</evidence>
<name>A0ABP1QN52_9HEXA</name>
<evidence type="ECO:0000313" key="1">
    <source>
        <dbReference type="EMBL" id="CAL8109081.1"/>
    </source>
</evidence>
<dbReference type="EMBL" id="CAXLJM020000040">
    <property type="protein sequence ID" value="CAL8109081.1"/>
    <property type="molecule type" value="Genomic_DNA"/>
</dbReference>
<dbReference type="Proteomes" id="UP001642540">
    <property type="component" value="Unassembled WGS sequence"/>
</dbReference>